<sequence>MSFDTSAFSEYMSALDRASLAKVVGHVSPSEVPGLSQTDLNDLIVKYKIPQDLHPRLPAPDFVMSKLPNDVIGIYYKGYPHYMSWRHSKLAISDPKPPVGSYSQADVRRLSAHVVKLWGMPKEVLVLFSLSRVWKSRTRDPILRKSSRNGIYDFLCLLEWTGSEVHDVRVAKTSHAILQSPRLLLLNPLLSHTCDDLCFSMLSPFAMSLSLFLSSSPLAREIDFKNLVTGDLASSLISTFLGALLVSEDEESEDADDNACYEIPINTPVRSAATIPTGRNQGGGVVSFVVEGKAIMDDAVDTSTRCAGRSQAFTGPIPVYRDPTCDAIDRVFFSFAPGPYYATHPKDDIAVSSYEVTARSRMVHTSPLLLPWPRRFSRILKFVSGLKKQVANLNDKVTASDPAFVKAKANEKEQNKKIKSLSKTIDQFTAKAFRLASDLNQSQRSDAQKGDQIATAQGYLVDVCALIDGGFHSLVQKFLARDEFRRVQGELLSLAASVGFERRVKMDRTLEKLDATLKKIYRYVPGAQAHPEVVLALKTTHVSPPLTMESVVTLVSSSLGLPSNDAPSYAAVLVEQPSSEKSEEGGARGMPENNACCSELRGIPTVDV</sequence>
<evidence type="ECO:0000313" key="2">
    <source>
        <dbReference type="EMBL" id="GEV47747.1"/>
    </source>
</evidence>
<protein>
    <submittedName>
        <fullName evidence="2">Uncharacterized protein</fullName>
    </submittedName>
</protein>
<dbReference type="EMBL" id="BKCJ010024665">
    <property type="protein sequence ID" value="GEV47747.1"/>
    <property type="molecule type" value="Genomic_DNA"/>
</dbReference>
<feature type="region of interest" description="Disordered" evidence="1">
    <location>
        <begin position="576"/>
        <end position="608"/>
    </location>
</feature>
<reference evidence="2" key="1">
    <citation type="journal article" date="2019" name="Sci. Rep.">
        <title>Draft genome of Tanacetum cinerariifolium, the natural source of mosquito coil.</title>
        <authorList>
            <person name="Yamashiro T."/>
            <person name="Shiraishi A."/>
            <person name="Satake H."/>
            <person name="Nakayama K."/>
        </authorList>
    </citation>
    <scope>NUCLEOTIDE SEQUENCE</scope>
</reference>
<comment type="caution">
    <text evidence="2">The sequence shown here is derived from an EMBL/GenBank/DDBJ whole genome shotgun (WGS) entry which is preliminary data.</text>
</comment>
<evidence type="ECO:0000256" key="1">
    <source>
        <dbReference type="SAM" id="MobiDB-lite"/>
    </source>
</evidence>
<name>A0A699GV86_TANCI</name>
<gene>
    <name evidence="2" type="ORF">Tci_119724</name>
</gene>
<organism evidence="2">
    <name type="scientific">Tanacetum cinerariifolium</name>
    <name type="common">Dalmatian daisy</name>
    <name type="synonym">Chrysanthemum cinerariifolium</name>
    <dbReference type="NCBI Taxonomy" id="118510"/>
    <lineage>
        <taxon>Eukaryota</taxon>
        <taxon>Viridiplantae</taxon>
        <taxon>Streptophyta</taxon>
        <taxon>Embryophyta</taxon>
        <taxon>Tracheophyta</taxon>
        <taxon>Spermatophyta</taxon>
        <taxon>Magnoliopsida</taxon>
        <taxon>eudicotyledons</taxon>
        <taxon>Gunneridae</taxon>
        <taxon>Pentapetalae</taxon>
        <taxon>asterids</taxon>
        <taxon>campanulids</taxon>
        <taxon>Asterales</taxon>
        <taxon>Asteraceae</taxon>
        <taxon>Asteroideae</taxon>
        <taxon>Anthemideae</taxon>
        <taxon>Anthemidinae</taxon>
        <taxon>Tanacetum</taxon>
    </lineage>
</organism>
<accession>A0A699GV86</accession>
<proteinExistence type="predicted"/>
<dbReference type="AlphaFoldDB" id="A0A699GV86"/>